<organism evidence="1 2">
    <name type="scientific">Colletotrichum truncatum</name>
    <name type="common">Anthracnose fungus</name>
    <name type="synonym">Colletotrichum capsici</name>
    <dbReference type="NCBI Taxonomy" id="5467"/>
    <lineage>
        <taxon>Eukaryota</taxon>
        <taxon>Fungi</taxon>
        <taxon>Dikarya</taxon>
        <taxon>Ascomycota</taxon>
        <taxon>Pezizomycotina</taxon>
        <taxon>Sordariomycetes</taxon>
        <taxon>Hypocreomycetidae</taxon>
        <taxon>Glomerellales</taxon>
        <taxon>Glomerellaceae</taxon>
        <taxon>Colletotrichum</taxon>
        <taxon>Colletotrichum truncatum species complex</taxon>
    </lineage>
</organism>
<gene>
    <name evidence="1" type="ORF">CTRU02_207399</name>
</gene>
<dbReference type="EMBL" id="VUJX02000004">
    <property type="protein sequence ID" value="KAL0937668.1"/>
    <property type="molecule type" value="Genomic_DNA"/>
</dbReference>
<accession>A0ACC3Z0Q9</accession>
<keyword evidence="2" id="KW-1185">Reference proteome</keyword>
<reference evidence="1 2" key="1">
    <citation type="journal article" date="2020" name="Phytopathology">
        <title>Genome Sequence Resources of Colletotrichum truncatum, C. plurivorum, C. musicola, and C. sojae: Four Species Pathogenic to Soybean (Glycine max).</title>
        <authorList>
            <person name="Rogerio F."/>
            <person name="Boufleur T.R."/>
            <person name="Ciampi-Guillardi M."/>
            <person name="Sukno S.A."/>
            <person name="Thon M.R."/>
            <person name="Massola Junior N.S."/>
            <person name="Baroncelli R."/>
        </authorList>
    </citation>
    <scope>NUCLEOTIDE SEQUENCE [LARGE SCALE GENOMIC DNA]</scope>
    <source>
        <strain evidence="1 2">CMES1059</strain>
    </source>
</reference>
<evidence type="ECO:0000313" key="2">
    <source>
        <dbReference type="Proteomes" id="UP000805649"/>
    </source>
</evidence>
<dbReference type="Proteomes" id="UP000805649">
    <property type="component" value="Unassembled WGS sequence"/>
</dbReference>
<sequence length="1264" mass="144593">MGNEPWRTWPELTLKIFRLPSTVTLAELHKSFSRHGNITLLELGENKDGRRNGFAKVRFEPPPEVDFWSSFNYIISYDRDKCARVKIELFIPRIKYPGMTESPANPKVLLKTRMSLRADQLDFGVRLQENEMMVHKSITDNVRIDVDLGRKQLIITFDMPKRCSQTHNGHNGNDYEDKFHRHRCTVAFARLTKLYQTNLEEGAIGLIIPLEHPAIFRTKLDEDRLNEMAVGRTFWGPLDMWERRTAILNDRRVPSNFPVTLQFDFDDPDFINIGRWTTLGFIVKDNENATSQVLEALHAYNIETITLDHFKFIPHQPALLTTLHRVSPPEDSRGISFTSLSIQSLESTLQAPPVLDFQVHYQLEACISRGVLSEYSITHEFLDRLRALDKDRAKWTLEYFTDRGQRVWNPMEIFDSEEGRLYFPNASTPHYCTTIRKIVVTPTVVYYNSPSVESSNRVLRKYSIYQDRFLRVQFTDELYNGKIYSDSGGELFSRVYRALAKGITIGSRHYEFLAFGNSQIRESAVYFFCPTEHLSCDQIRDWMGHFSHIKNVAKYAARIGQCFSTTREIRGVTVPKIVPIEDIEQNGYCFSDGVGKISQLLAKMVVQEMRDEDLNITPSAFQFRMGGCKGMLVVWPDAKNLEVHIRQSQEKFKAKFNGLEIIKYAQTSTATLNRQTITVLTSLGVRAEVILKLAELQINNYQKAMNDRVAAVSLLGQYIDENLTSLTIKDLVGWGFIDPEIQEPFVLTILNLWRIWSMKLLKEKARVIVEKSAFLLGCLDETGILRGHLKSTEGKNTKNVKDLPQVFLQIESPIGSGRFTCVTGLCIVGRNPSLHPGDIRVMEAVDVPELHHLRNVVVFPRTGDRDVPSMMSGGDLDGDDFFVMWDLDLIPDVWHQPPMNYVQPTPAVLRRDVQVKDLRAFFVRYMQNDSLALIATAHLAHADRSIQGVKDPKCLKLAALHSKAVDYVKTGNPAKLPKELNAKERPHFLTSRGDKYHSSTALGKLYDMIQDVGFRPLYEKSFDQRILGRYKLSDDLLCKARGIKAQYDTAMRRLMGQRDIETEFEIWTGFVLSKPRIGSDYKQQEDVGRESSMLKQRFRDICYKEIGGRSFEDIAPFVASMYKVTQDEVNAALKGEYEDEEHRRQSMPLISFPWIFHWIMGRIATGQVKTRPTIDPDAAPLPVRKTHHFRRADDEAEPVTQLDHGRLVHRGELLEVFESPTDKDGDEVSVSSRSGDATGGQEIHVEDEESAMDAMDRLMGGAMG</sequence>
<evidence type="ECO:0000313" key="1">
    <source>
        <dbReference type="EMBL" id="KAL0937668.1"/>
    </source>
</evidence>
<proteinExistence type="predicted"/>
<protein>
    <submittedName>
        <fullName evidence="1">Suppressor of ascus dominance</fullName>
    </submittedName>
</protein>
<name>A0ACC3Z0Q9_COLTU</name>
<comment type="caution">
    <text evidence="1">The sequence shown here is derived from an EMBL/GenBank/DDBJ whole genome shotgun (WGS) entry which is preliminary data.</text>
</comment>